<organism evidence="2 3">
    <name type="scientific">Nepenthes gracilis</name>
    <name type="common">Slender pitcher plant</name>
    <dbReference type="NCBI Taxonomy" id="150966"/>
    <lineage>
        <taxon>Eukaryota</taxon>
        <taxon>Viridiplantae</taxon>
        <taxon>Streptophyta</taxon>
        <taxon>Embryophyta</taxon>
        <taxon>Tracheophyta</taxon>
        <taxon>Spermatophyta</taxon>
        <taxon>Magnoliopsida</taxon>
        <taxon>eudicotyledons</taxon>
        <taxon>Gunneridae</taxon>
        <taxon>Pentapetalae</taxon>
        <taxon>Caryophyllales</taxon>
        <taxon>Nepenthaceae</taxon>
        <taxon>Nepenthes</taxon>
    </lineage>
</organism>
<dbReference type="GO" id="GO:0009638">
    <property type="term" value="P:phototropism"/>
    <property type="evidence" value="ECO:0007669"/>
    <property type="project" value="InterPro"/>
</dbReference>
<dbReference type="AlphaFoldDB" id="A0AAD3XV96"/>
<evidence type="ECO:0000313" key="2">
    <source>
        <dbReference type="EMBL" id="GMH18643.1"/>
    </source>
</evidence>
<feature type="region of interest" description="Disordered" evidence="1">
    <location>
        <begin position="330"/>
        <end position="360"/>
    </location>
</feature>
<dbReference type="Proteomes" id="UP001279734">
    <property type="component" value="Unassembled WGS sequence"/>
</dbReference>
<feature type="compositionally biased region" description="Basic and acidic residues" evidence="1">
    <location>
        <begin position="330"/>
        <end position="343"/>
    </location>
</feature>
<sequence length="469" mass="51240">MAGLPVNRGVNQQQRPMFNIMESIVQTQSCLAKPTLTGASFASYHEPNDPIVPTKHRADDSKASISEKNFNGVHDQRGNEAISSKQSNPSSMPRFSSVPSVDNGYGRNHLAGSFHDKPTASSEASWNSLSGLLSNHPGSLAVSIKSLHNSADKHTKSPGWFLWWKCPCSGKKSVQVEHTNRESENQQIFQFNRINSNGSYAYSSNRQSSSSSSISSAYAGKGIISLSNDQDNRNFTAPHRFDQSKIIDPGPSVSPNLSGFPANRCLLPNQGTANGRSFTDNNRTTGNVFTFPIMNSSIPSVKRMLNVIPPAVTGASVEDLPRYSLEVFKPREPPQLGGRERRNVAFSTSQKSRWASYDDDNGSDASSDLFEIESFSTQSTSYPRRDSLDENSSFNVRGFGSLAENNGFDSRQSLEEPAAASVAPTEYYAPSTPSIDWSVMTAEEFGSATLTNLPVVDNSQEWVPELSLR</sequence>
<gene>
    <name evidence="2" type="ORF">Nepgr_020484</name>
</gene>
<dbReference type="InterPro" id="IPR039615">
    <property type="entry name" value="PKS"/>
</dbReference>
<feature type="region of interest" description="Disordered" evidence="1">
    <location>
        <begin position="47"/>
        <end position="102"/>
    </location>
</feature>
<evidence type="ECO:0000313" key="3">
    <source>
        <dbReference type="Proteomes" id="UP001279734"/>
    </source>
</evidence>
<reference evidence="2" key="1">
    <citation type="submission" date="2023-05" db="EMBL/GenBank/DDBJ databases">
        <title>Nepenthes gracilis genome sequencing.</title>
        <authorList>
            <person name="Fukushima K."/>
        </authorList>
    </citation>
    <scope>NUCLEOTIDE SEQUENCE</scope>
    <source>
        <strain evidence="2">SING2019-196</strain>
    </source>
</reference>
<dbReference type="PANTHER" id="PTHR33781">
    <property type="entry name" value="PROTEIN PHYTOCHROME KINASE SUBSTRATE 1-RELATED"/>
    <property type="match status" value="1"/>
</dbReference>
<name>A0AAD3XV96_NEPGR</name>
<keyword evidence="3" id="KW-1185">Reference proteome</keyword>
<feature type="compositionally biased region" description="Polar residues" evidence="1">
    <location>
        <begin position="81"/>
        <end position="100"/>
    </location>
</feature>
<protein>
    <submittedName>
        <fullName evidence="2">Uncharacterized protein</fullName>
    </submittedName>
</protein>
<evidence type="ECO:0000256" key="1">
    <source>
        <dbReference type="SAM" id="MobiDB-lite"/>
    </source>
</evidence>
<dbReference type="PANTHER" id="PTHR33781:SF1">
    <property type="entry name" value="PROTEIN PHYTOCHROME KINASE SUBSTRATE 4"/>
    <property type="match status" value="1"/>
</dbReference>
<comment type="caution">
    <text evidence="2">The sequence shown here is derived from an EMBL/GenBank/DDBJ whole genome shotgun (WGS) entry which is preliminary data.</text>
</comment>
<accession>A0AAD3XV96</accession>
<proteinExistence type="predicted"/>
<dbReference type="EMBL" id="BSYO01000019">
    <property type="protein sequence ID" value="GMH18643.1"/>
    <property type="molecule type" value="Genomic_DNA"/>
</dbReference>